<dbReference type="Proteomes" id="UP000324222">
    <property type="component" value="Unassembled WGS sequence"/>
</dbReference>
<dbReference type="EMBL" id="VSRR010001852">
    <property type="protein sequence ID" value="MPC28081.1"/>
    <property type="molecule type" value="Genomic_DNA"/>
</dbReference>
<gene>
    <name evidence="1" type="ORF">E2C01_021275</name>
</gene>
<comment type="caution">
    <text evidence="1">The sequence shown here is derived from an EMBL/GenBank/DDBJ whole genome shotgun (WGS) entry which is preliminary data.</text>
</comment>
<reference evidence="1 2" key="1">
    <citation type="submission" date="2019-05" db="EMBL/GenBank/DDBJ databases">
        <title>Another draft genome of Portunus trituberculatus and its Hox gene families provides insights of decapod evolution.</title>
        <authorList>
            <person name="Jeong J.-H."/>
            <person name="Song I."/>
            <person name="Kim S."/>
            <person name="Choi T."/>
            <person name="Kim D."/>
            <person name="Ryu S."/>
            <person name="Kim W."/>
        </authorList>
    </citation>
    <scope>NUCLEOTIDE SEQUENCE [LARGE SCALE GENOMIC DNA]</scope>
    <source>
        <tissue evidence="1">Muscle</tissue>
    </source>
</reference>
<proteinExistence type="predicted"/>
<accession>A0A5B7E268</accession>
<evidence type="ECO:0000313" key="1">
    <source>
        <dbReference type="EMBL" id="MPC28081.1"/>
    </source>
</evidence>
<protein>
    <submittedName>
        <fullName evidence="1">Uncharacterized protein</fullName>
    </submittedName>
</protein>
<sequence length="52" mass="6100">MGSSRRPRVDSKPTAYHLEARPFVEWFKVTYMSPLHSGSRWLHQTCAWVVPL</sequence>
<name>A0A5B7E268_PORTR</name>
<evidence type="ECO:0000313" key="2">
    <source>
        <dbReference type="Proteomes" id="UP000324222"/>
    </source>
</evidence>
<organism evidence="1 2">
    <name type="scientific">Portunus trituberculatus</name>
    <name type="common">Swimming crab</name>
    <name type="synonym">Neptunus trituberculatus</name>
    <dbReference type="NCBI Taxonomy" id="210409"/>
    <lineage>
        <taxon>Eukaryota</taxon>
        <taxon>Metazoa</taxon>
        <taxon>Ecdysozoa</taxon>
        <taxon>Arthropoda</taxon>
        <taxon>Crustacea</taxon>
        <taxon>Multicrustacea</taxon>
        <taxon>Malacostraca</taxon>
        <taxon>Eumalacostraca</taxon>
        <taxon>Eucarida</taxon>
        <taxon>Decapoda</taxon>
        <taxon>Pleocyemata</taxon>
        <taxon>Brachyura</taxon>
        <taxon>Eubrachyura</taxon>
        <taxon>Portunoidea</taxon>
        <taxon>Portunidae</taxon>
        <taxon>Portuninae</taxon>
        <taxon>Portunus</taxon>
    </lineage>
</organism>
<dbReference type="AlphaFoldDB" id="A0A5B7E268"/>
<keyword evidence="2" id="KW-1185">Reference proteome</keyword>